<name>A0A6B0QY99_9CETA</name>
<protein>
    <submittedName>
        <fullName evidence="2">Uncharacterized protein</fullName>
    </submittedName>
</protein>
<sequence length="113" mass="12653">MILNTVMQKSGSGKKSVPSQLENVDPSSTGQPQNFRTKGRIHFGSNLLEKGVNRKSREITHPFESDELVQGHWWGRQRLHSSNTIICQNQIHSQATGRIDTLSVLCPGMDIRS</sequence>
<organism evidence="2 3">
    <name type="scientific">Bos mutus</name>
    <name type="common">wild yak</name>
    <dbReference type="NCBI Taxonomy" id="72004"/>
    <lineage>
        <taxon>Eukaryota</taxon>
        <taxon>Metazoa</taxon>
        <taxon>Chordata</taxon>
        <taxon>Craniata</taxon>
        <taxon>Vertebrata</taxon>
        <taxon>Euteleostomi</taxon>
        <taxon>Mammalia</taxon>
        <taxon>Eutheria</taxon>
        <taxon>Laurasiatheria</taxon>
        <taxon>Artiodactyla</taxon>
        <taxon>Ruminantia</taxon>
        <taxon>Pecora</taxon>
        <taxon>Bovidae</taxon>
        <taxon>Bovinae</taxon>
        <taxon>Bos</taxon>
    </lineage>
</organism>
<keyword evidence="3" id="KW-1185">Reference proteome</keyword>
<dbReference type="EMBL" id="VBQZ03000013">
    <property type="protein sequence ID" value="MXQ82505.1"/>
    <property type="molecule type" value="Genomic_DNA"/>
</dbReference>
<gene>
    <name evidence="2" type="ORF">E5288_WYG009715</name>
</gene>
<dbReference type="AlphaFoldDB" id="A0A6B0QY99"/>
<evidence type="ECO:0000256" key="1">
    <source>
        <dbReference type="SAM" id="MobiDB-lite"/>
    </source>
</evidence>
<feature type="compositionally biased region" description="Polar residues" evidence="1">
    <location>
        <begin position="1"/>
        <end position="36"/>
    </location>
</feature>
<feature type="region of interest" description="Disordered" evidence="1">
    <location>
        <begin position="1"/>
        <end position="38"/>
    </location>
</feature>
<evidence type="ECO:0000313" key="2">
    <source>
        <dbReference type="EMBL" id="MXQ82505.1"/>
    </source>
</evidence>
<accession>A0A6B0QY99</accession>
<proteinExistence type="predicted"/>
<comment type="caution">
    <text evidence="2">The sequence shown here is derived from an EMBL/GenBank/DDBJ whole genome shotgun (WGS) entry which is preliminary data.</text>
</comment>
<evidence type="ECO:0000313" key="3">
    <source>
        <dbReference type="Proteomes" id="UP000322234"/>
    </source>
</evidence>
<dbReference type="Proteomes" id="UP000322234">
    <property type="component" value="Unassembled WGS sequence"/>
</dbReference>
<reference evidence="2" key="1">
    <citation type="submission" date="2019-10" db="EMBL/GenBank/DDBJ databases">
        <title>The sequence and de novo assembly of the wild yak genome.</title>
        <authorList>
            <person name="Liu Y."/>
        </authorList>
    </citation>
    <scope>NUCLEOTIDE SEQUENCE [LARGE SCALE GENOMIC DNA]</scope>
    <source>
        <strain evidence="2">WY2019</strain>
    </source>
</reference>